<protein>
    <submittedName>
        <fullName evidence="1">Uncharacterized protein</fullName>
    </submittedName>
</protein>
<dbReference type="EMBL" id="JBBWWQ010000003">
    <property type="protein sequence ID" value="KAK8952108.1"/>
    <property type="molecule type" value="Genomic_DNA"/>
</dbReference>
<name>A0AAP0GD54_9ASPA</name>
<proteinExistence type="predicted"/>
<gene>
    <name evidence="1" type="ORF">KSP39_PZI003933</name>
</gene>
<sequence length="112" mass="12596">MVDYVKVSESHLYEAEAHPEHQAWAKHILDKEAVEEVKTGRDIPDIKPRCIVQMKVGSTNSKYQEKLHIVFSIGTIPEKAHESQLDDARRDCVGQFLSFTLPGIIGAALKRA</sequence>
<reference evidence="1 2" key="1">
    <citation type="journal article" date="2022" name="Nat. Plants">
        <title>Genomes of leafy and leafless Platanthera orchids illuminate the evolution of mycoheterotrophy.</title>
        <authorList>
            <person name="Li M.H."/>
            <person name="Liu K.W."/>
            <person name="Li Z."/>
            <person name="Lu H.C."/>
            <person name="Ye Q.L."/>
            <person name="Zhang D."/>
            <person name="Wang J.Y."/>
            <person name="Li Y.F."/>
            <person name="Zhong Z.M."/>
            <person name="Liu X."/>
            <person name="Yu X."/>
            <person name="Liu D.K."/>
            <person name="Tu X.D."/>
            <person name="Liu B."/>
            <person name="Hao Y."/>
            <person name="Liao X.Y."/>
            <person name="Jiang Y.T."/>
            <person name="Sun W.H."/>
            <person name="Chen J."/>
            <person name="Chen Y.Q."/>
            <person name="Ai Y."/>
            <person name="Zhai J.W."/>
            <person name="Wu S.S."/>
            <person name="Zhou Z."/>
            <person name="Hsiao Y.Y."/>
            <person name="Wu W.L."/>
            <person name="Chen Y.Y."/>
            <person name="Lin Y.F."/>
            <person name="Hsu J.L."/>
            <person name="Li C.Y."/>
            <person name="Wang Z.W."/>
            <person name="Zhao X."/>
            <person name="Zhong W.Y."/>
            <person name="Ma X.K."/>
            <person name="Ma L."/>
            <person name="Huang J."/>
            <person name="Chen G.Z."/>
            <person name="Huang M.Z."/>
            <person name="Huang L."/>
            <person name="Peng D.H."/>
            <person name="Luo Y.B."/>
            <person name="Zou S.Q."/>
            <person name="Chen S.P."/>
            <person name="Lan S."/>
            <person name="Tsai W.C."/>
            <person name="Van de Peer Y."/>
            <person name="Liu Z.J."/>
        </authorList>
    </citation>
    <scope>NUCLEOTIDE SEQUENCE [LARGE SCALE GENOMIC DNA]</scope>
    <source>
        <strain evidence="1">Lor287</strain>
    </source>
</reference>
<dbReference type="Proteomes" id="UP001418222">
    <property type="component" value="Unassembled WGS sequence"/>
</dbReference>
<comment type="caution">
    <text evidence="1">The sequence shown here is derived from an EMBL/GenBank/DDBJ whole genome shotgun (WGS) entry which is preliminary data.</text>
</comment>
<keyword evidence="2" id="KW-1185">Reference proteome</keyword>
<dbReference type="AlphaFoldDB" id="A0AAP0GD54"/>
<organism evidence="1 2">
    <name type="scientific">Platanthera zijinensis</name>
    <dbReference type="NCBI Taxonomy" id="2320716"/>
    <lineage>
        <taxon>Eukaryota</taxon>
        <taxon>Viridiplantae</taxon>
        <taxon>Streptophyta</taxon>
        <taxon>Embryophyta</taxon>
        <taxon>Tracheophyta</taxon>
        <taxon>Spermatophyta</taxon>
        <taxon>Magnoliopsida</taxon>
        <taxon>Liliopsida</taxon>
        <taxon>Asparagales</taxon>
        <taxon>Orchidaceae</taxon>
        <taxon>Orchidoideae</taxon>
        <taxon>Orchideae</taxon>
        <taxon>Orchidinae</taxon>
        <taxon>Platanthera</taxon>
    </lineage>
</organism>
<evidence type="ECO:0000313" key="2">
    <source>
        <dbReference type="Proteomes" id="UP001418222"/>
    </source>
</evidence>
<accession>A0AAP0GD54</accession>
<evidence type="ECO:0000313" key="1">
    <source>
        <dbReference type="EMBL" id="KAK8952108.1"/>
    </source>
</evidence>